<feature type="domain" description="PWWP" evidence="1">
    <location>
        <begin position="360"/>
        <end position="422"/>
    </location>
</feature>
<dbReference type="EMBL" id="CAVLEF010000004">
    <property type="protein sequence ID" value="CAK1543421.1"/>
    <property type="molecule type" value="Genomic_DNA"/>
</dbReference>
<keyword evidence="3" id="KW-1185">Reference proteome</keyword>
<organism evidence="2 3">
    <name type="scientific">Leptosia nina</name>
    <dbReference type="NCBI Taxonomy" id="320188"/>
    <lineage>
        <taxon>Eukaryota</taxon>
        <taxon>Metazoa</taxon>
        <taxon>Ecdysozoa</taxon>
        <taxon>Arthropoda</taxon>
        <taxon>Hexapoda</taxon>
        <taxon>Insecta</taxon>
        <taxon>Pterygota</taxon>
        <taxon>Neoptera</taxon>
        <taxon>Endopterygota</taxon>
        <taxon>Lepidoptera</taxon>
        <taxon>Glossata</taxon>
        <taxon>Ditrysia</taxon>
        <taxon>Papilionoidea</taxon>
        <taxon>Pieridae</taxon>
        <taxon>Pierinae</taxon>
        <taxon>Leptosia</taxon>
    </lineage>
</organism>
<accession>A0AAV1J4G2</accession>
<evidence type="ECO:0000313" key="3">
    <source>
        <dbReference type="Proteomes" id="UP001497472"/>
    </source>
</evidence>
<evidence type="ECO:0000259" key="1">
    <source>
        <dbReference type="PROSITE" id="PS50812"/>
    </source>
</evidence>
<dbReference type="Gene3D" id="3.30.40.10">
    <property type="entry name" value="Zinc/RING finger domain, C3HC4 (zinc finger)"/>
    <property type="match status" value="1"/>
</dbReference>
<proteinExistence type="predicted"/>
<dbReference type="InterPro" id="IPR000313">
    <property type="entry name" value="PWWP_dom"/>
</dbReference>
<dbReference type="InterPro" id="IPR011011">
    <property type="entry name" value="Znf_FYVE_PHD"/>
</dbReference>
<dbReference type="InterPro" id="IPR013083">
    <property type="entry name" value="Znf_RING/FYVE/PHD"/>
</dbReference>
<dbReference type="Pfam" id="PF00855">
    <property type="entry name" value="PWWP"/>
    <property type="match status" value="1"/>
</dbReference>
<dbReference type="SUPFAM" id="SSF57903">
    <property type="entry name" value="FYVE/PHD zinc finger"/>
    <property type="match status" value="1"/>
</dbReference>
<dbReference type="Gene3D" id="2.30.30.140">
    <property type="match status" value="1"/>
</dbReference>
<sequence>MLPIRCWKLGDIALGKICQKVYAKVKVVKNEDGIFYDDKVLGISTEGDDVNITQELCYYVEILRTAECIWLPYTSMFLAERSRPFYGIDRAKQCVKRKPELTTIEERMEDFELNNSESEVSDEEHFSDVEFNSFEEDGSPNLEYVDLEINIIPPLWVHWADAGKGDQNVSYPIRDTPLMDEEFAPEDPFEEFMRRHEERLFDSARKRLNQDDNKDLLHYINNIDASTENKFNAVLSKEGTKQEIENYLFQCWKHNYEYKTKTAFPEEPSSILSAHINWCLVCGRGDHLIQCSECPSSFHSKCKKNWPEHIVHRKDLQKEDKSVVVDKILSSTRFICTVQENIQNKPKLCPSCIWGPSIGYDDIVWHKLGHLTWWPARVLCPSSIPSCLLSNKHTSDLWPIKYYGTLNHSWAELNRLCLFQPKHFPTFAKKDEELRRAVADASDDYVAVYLS</sequence>
<evidence type="ECO:0000313" key="2">
    <source>
        <dbReference type="EMBL" id="CAK1543421.1"/>
    </source>
</evidence>
<gene>
    <name evidence="2" type="ORF">LNINA_LOCUS3236</name>
</gene>
<dbReference type="PROSITE" id="PS50812">
    <property type="entry name" value="PWWP"/>
    <property type="match status" value="1"/>
</dbReference>
<reference evidence="2 3" key="1">
    <citation type="submission" date="2023-11" db="EMBL/GenBank/DDBJ databases">
        <authorList>
            <person name="Okamura Y."/>
        </authorList>
    </citation>
    <scope>NUCLEOTIDE SEQUENCE [LARGE SCALE GENOMIC DNA]</scope>
</reference>
<comment type="caution">
    <text evidence="2">The sequence shown here is derived from an EMBL/GenBank/DDBJ whole genome shotgun (WGS) entry which is preliminary data.</text>
</comment>
<protein>
    <recommendedName>
        <fullName evidence="1">PWWP domain-containing protein</fullName>
    </recommendedName>
</protein>
<dbReference type="AlphaFoldDB" id="A0AAV1J4G2"/>
<dbReference type="SUPFAM" id="SSF63748">
    <property type="entry name" value="Tudor/PWWP/MBT"/>
    <property type="match status" value="1"/>
</dbReference>
<name>A0AAV1J4G2_9NEOP</name>
<dbReference type="Proteomes" id="UP001497472">
    <property type="component" value="Unassembled WGS sequence"/>
</dbReference>